<evidence type="ECO:0000256" key="2">
    <source>
        <dbReference type="SAM" id="MobiDB-lite"/>
    </source>
</evidence>
<dbReference type="GO" id="GO:0016906">
    <property type="term" value="F:sterol 3-beta-glucosyltransferase activity"/>
    <property type="evidence" value="ECO:0007669"/>
    <property type="project" value="UniProtKB-ARBA"/>
</dbReference>
<dbReference type="SUPFAM" id="SSF53756">
    <property type="entry name" value="UDP-Glycosyltransferase/glycogen phosphorylase"/>
    <property type="match status" value="1"/>
</dbReference>
<gene>
    <name evidence="5" type="ORF">P691DRAFT_719169</name>
</gene>
<dbReference type="GO" id="GO:0005975">
    <property type="term" value="P:carbohydrate metabolic process"/>
    <property type="evidence" value="ECO:0007669"/>
    <property type="project" value="InterPro"/>
</dbReference>
<dbReference type="Gene3D" id="3.40.50.2000">
    <property type="entry name" value="Glycogen Phosphorylase B"/>
    <property type="match status" value="2"/>
</dbReference>
<reference evidence="5" key="1">
    <citation type="submission" date="2020-11" db="EMBL/GenBank/DDBJ databases">
        <authorList>
            <consortium name="DOE Joint Genome Institute"/>
            <person name="Ahrendt S."/>
            <person name="Riley R."/>
            <person name="Andreopoulos W."/>
            <person name="Labutti K."/>
            <person name="Pangilinan J."/>
            <person name="Ruiz-Duenas F.J."/>
            <person name="Barrasa J.M."/>
            <person name="Sanchez-Garcia M."/>
            <person name="Camarero S."/>
            <person name="Miyauchi S."/>
            <person name="Serrano A."/>
            <person name="Linde D."/>
            <person name="Babiker R."/>
            <person name="Drula E."/>
            <person name="Ayuso-Fernandez I."/>
            <person name="Pacheco R."/>
            <person name="Padilla G."/>
            <person name="Ferreira P."/>
            <person name="Barriuso J."/>
            <person name="Kellner H."/>
            <person name="Castanera R."/>
            <person name="Alfaro M."/>
            <person name="Ramirez L."/>
            <person name="Pisabarro A.G."/>
            <person name="Kuo A."/>
            <person name="Tritt A."/>
            <person name="Lipzen A."/>
            <person name="He G."/>
            <person name="Yan M."/>
            <person name="Ng V."/>
            <person name="Cullen D."/>
            <person name="Martin F."/>
            <person name="Rosso M.-N."/>
            <person name="Henrissat B."/>
            <person name="Hibbett D."/>
            <person name="Martinez A.T."/>
            <person name="Grigoriev I.V."/>
        </authorList>
    </citation>
    <scope>NUCLEOTIDE SEQUENCE</scope>
    <source>
        <strain evidence="5">MF-IS2</strain>
    </source>
</reference>
<comment type="caution">
    <text evidence="5">The sequence shown here is derived from an EMBL/GenBank/DDBJ whole genome shotgun (WGS) entry which is preliminary data.</text>
</comment>
<evidence type="ECO:0000259" key="3">
    <source>
        <dbReference type="Pfam" id="PF03033"/>
    </source>
</evidence>
<dbReference type="AlphaFoldDB" id="A0A9P6C669"/>
<feature type="region of interest" description="Disordered" evidence="2">
    <location>
        <begin position="1"/>
        <end position="27"/>
    </location>
</feature>
<evidence type="ECO:0000259" key="4">
    <source>
        <dbReference type="Pfam" id="PF06722"/>
    </source>
</evidence>
<dbReference type="Proteomes" id="UP000807342">
    <property type="component" value="Unassembled WGS sequence"/>
</dbReference>
<feature type="domain" description="Glycosyltransferase family 28 N-terminal" evidence="3">
    <location>
        <begin position="91"/>
        <end position="239"/>
    </location>
</feature>
<organism evidence="5 6">
    <name type="scientific">Macrolepiota fuliginosa MF-IS2</name>
    <dbReference type="NCBI Taxonomy" id="1400762"/>
    <lineage>
        <taxon>Eukaryota</taxon>
        <taxon>Fungi</taxon>
        <taxon>Dikarya</taxon>
        <taxon>Basidiomycota</taxon>
        <taxon>Agaricomycotina</taxon>
        <taxon>Agaricomycetes</taxon>
        <taxon>Agaricomycetidae</taxon>
        <taxon>Agaricales</taxon>
        <taxon>Agaricineae</taxon>
        <taxon>Agaricaceae</taxon>
        <taxon>Macrolepiota</taxon>
    </lineage>
</organism>
<protein>
    <submittedName>
        <fullName evidence="5">Glycosyltransferase family 1 protein</fullName>
    </submittedName>
</protein>
<dbReference type="InterPro" id="IPR004276">
    <property type="entry name" value="GlycoTrans_28_N"/>
</dbReference>
<dbReference type="InterPro" id="IPR002213">
    <property type="entry name" value="UDP_glucos_trans"/>
</dbReference>
<dbReference type="FunFam" id="3.40.50.2000:FF:000268">
    <property type="entry name" value="Glycosyltransferase family 1 protein"/>
    <property type="match status" value="1"/>
</dbReference>
<sequence>MPIPPHLERPESHGNYSDSSADDNPLPSYYDELTHLGKDLLTNTQIHSDGRIDLSVALATDLPDLPSDHARPVAEFAVDSNWRRERPPMNIVIMIVGSRGDVQPYVALGKRLKQDGHRVRIATHEAFRKFVTDEKLEFFDIGGDPHDLMSYMVKNPGLMPGLQSLTNGDIIKKRAMLKEMIYGCWESCHATEHKTGKVFIADAIISNPPGFAHFHCAEALGIPLQMSFTMPWSPTTAFPHPLVNITSSNAKPGLTNYLTYYMADLLTWQGVGDVINKFRMRILNLEALDVRTGPGIVEDLKVPWTYCVSPALVPKPGDWKNNIDVVGFYFLDLATNYEPPTDLTKFLNAGEPPIYIGFGSVVVDDPRAMTKLIFEATSQAGVRALVSAGWGGLGGVEVPSHIFILGNIPHDWLFDKERVSAVVHHGGAGTTAIGLSKGRPTVVVPFFGDQGFWGSMIHRARAGPEPIPHKKLTVANLRDAIRYCIGHEAREAARKMAGQIISDNGVEKGVQSFYRHLPLLNMRCDLDGRRLAVWWSTRHCLKLSAFAAQTLIHAGLIDIDELDLHSESRSGYK</sequence>
<dbReference type="FunFam" id="3.40.50.2000:FF:000009">
    <property type="entry name" value="Sterol 3-beta-glucosyltransferase UGT80A2"/>
    <property type="match status" value="1"/>
</dbReference>
<proteinExistence type="predicted"/>
<dbReference type="InterPro" id="IPR050426">
    <property type="entry name" value="Glycosyltransferase_28"/>
</dbReference>
<dbReference type="Pfam" id="PF03033">
    <property type="entry name" value="Glyco_transf_28"/>
    <property type="match status" value="1"/>
</dbReference>
<evidence type="ECO:0000256" key="1">
    <source>
        <dbReference type="ARBA" id="ARBA00022679"/>
    </source>
</evidence>
<dbReference type="Pfam" id="PF06722">
    <property type="entry name" value="EryCIII-like_C"/>
    <property type="match status" value="1"/>
</dbReference>
<dbReference type="CDD" id="cd03784">
    <property type="entry name" value="GT1_Gtf-like"/>
    <property type="match status" value="1"/>
</dbReference>
<evidence type="ECO:0000313" key="5">
    <source>
        <dbReference type="EMBL" id="KAF9453711.1"/>
    </source>
</evidence>
<name>A0A9P6C669_9AGAR</name>
<accession>A0A9P6C669</accession>
<keyword evidence="1" id="KW-0808">Transferase</keyword>
<dbReference type="PANTHER" id="PTHR48050">
    <property type="entry name" value="STEROL 3-BETA-GLUCOSYLTRANSFERASE"/>
    <property type="match status" value="1"/>
</dbReference>
<dbReference type="OrthoDB" id="5835829at2759"/>
<keyword evidence="6" id="KW-1185">Reference proteome</keyword>
<dbReference type="EMBL" id="MU151059">
    <property type="protein sequence ID" value="KAF9453711.1"/>
    <property type="molecule type" value="Genomic_DNA"/>
</dbReference>
<dbReference type="InterPro" id="IPR010610">
    <property type="entry name" value="EryCIII-like_C"/>
</dbReference>
<feature type="compositionally biased region" description="Basic and acidic residues" evidence="2">
    <location>
        <begin position="1"/>
        <end position="12"/>
    </location>
</feature>
<feature type="domain" description="Erythromycin biosynthesis protein CIII-like C-terminal" evidence="4">
    <location>
        <begin position="397"/>
        <end position="503"/>
    </location>
</feature>
<evidence type="ECO:0000313" key="6">
    <source>
        <dbReference type="Proteomes" id="UP000807342"/>
    </source>
</evidence>
<dbReference type="PANTHER" id="PTHR48050:SF13">
    <property type="entry name" value="STEROL 3-BETA-GLUCOSYLTRANSFERASE UGT80A2"/>
    <property type="match status" value="1"/>
</dbReference>